<dbReference type="RefSeq" id="XP_051610064.1">
    <property type="nucleotide sequence ID" value="XM_051750607.1"/>
</dbReference>
<evidence type="ECO:0000313" key="2">
    <source>
        <dbReference type="Proteomes" id="UP001204833"/>
    </source>
</evidence>
<comment type="caution">
    <text evidence="1">The sequence shown here is derived from an EMBL/GenBank/DDBJ whole genome shotgun (WGS) entry which is preliminary data.</text>
</comment>
<proteinExistence type="predicted"/>
<dbReference type="GeneID" id="76149464"/>
<protein>
    <submittedName>
        <fullName evidence="1">Uncharacterized protein</fullName>
    </submittedName>
</protein>
<dbReference type="EMBL" id="JAIHNG010000066">
    <property type="protein sequence ID" value="KAI5962753.1"/>
    <property type="molecule type" value="Genomic_DNA"/>
</dbReference>
<sequence length="100" mass="11043">MLDEYNEKLAGVQECVNHLTCNTAINVASYTSLLRGYHRRGVDGDRNLGVFSDYPTYEEAAAAALNDHGNIPDVGHMDGVEGGYNTSPSVFWWQRHRLGG</sequence>
<name>A0AAD5FZQ1_9ASCO</name>
<organism evidence="1 2">
    <name type="scientific">Candida theae</name>
    <dbReference type="NCBI Taxonomy" id="1198502"/>
    <lineage>
        <taxon>Eukaryota</taxon>
        <taxon>Fungi</taxon>
        <taxon>Dikarya</taxon>
        <taxon>Ascomycota</taxon>
        <taxon>Saccharomycotina</taxon>
        <taxon>Pichiomycetes</taxon>
        <taxon>Debaryomycetaceae</taxon>
        <taxon>Candida/Lodderomyces clade</taxon>
        <taxon>Candida</taxon>
    </lineage>
</organism>
<dbReference type="AlphaFoldDB" id="A0AAD5FZQ1"/>
<gene>
    <name evidence="1" type="ORF">KGF57_001405</name>
</gene>
<keyword evidence="2" id="KW-1185">Reference proteome</keyword>
<dbReference type="Proteomes" id="UP001204833">
    <property type="component" value="Unassembled WGS sequence"/>
</dbReference>
<evidence type="ECO:0000313" key="1">
    <source>
        <dbReference type="EMBL" id="KAI5962753.1"/>
    </source>
</evidence>
<accession>A0AAD5FZQ1</accession>
<reference evidence="1 2" key="1">
    <citation type="journal article" date="2022" name="DNA Res.">
        <title>Genome analysis of five recently described species of the CUG-Ser clade uncovers Candida theae as a new hybrid lineage with pathogenic potential in the Candida parapsilosis species complex.</title>
        <authorList>
            <person name="Mixao V."/>
            <person name="Del Olmo V."/>
            <person name="Hegedusova E."/>
            <person name="Saus E."/>
            <person name="Pryszcz L."/>
            <person name="Cillingova A."/>
            <person name="Nosek J."/>
            <person name="Gabaldon T."/>
        </authorList>
    </citation>
    <scope>NUCLEOTIDE SEQUENCE [LARGE SCALE GENOMIC DNA]</scope>
    <source>
        <strain evidence="1 2">CBS 12239</strain>
    </source>
</reference>